<reference evidence="3 4" key="1">
    <citation type="submission" date="2016-01" db="EMBL/GenBank/DDBJ databases">
        <title>High potential of lignocellulose degradation of a new Verrucomicrobia species.</title>
        <authorList>
            <person name="Wang Y."/>
            <person name="Shi Y."/>
            <person name="Qiu Z."/>
            <person name="Liu S."/>
            <person name="Yang H."/>
        </authorList>
    </citation>
    <scope>NUCLEOTIDE SEQUENCE [LARGE SCALE GENOMIC DNA]</scope>
    <source>
        <strain evidence="3 4">TSB47</strain>
    </source>
</reference>
<dbReference type="PANTHER" id="PTHR42856">
    <property type="entry name" value="ACYL-COENZYME A THIOESTERASE PAAI"/>
    <property type="match status" value="1"/>
</dbReference>
<gene>
    <name evidence="3" type="ORF">AW736_04955</name>
</gene>
<organism evidence="3 4">
    <name type="scientific">Termitidicoccus mucosus</name>
    <dbReference type="NCBI Taxonomy" id="1184151"/>
    <lineage>
        <taxon>Bacteria</taxon>
        <taxon>Pseudomonadati</taxon>
        <taxon>Verrucomicrobiota</taxon>
        <taxon>Opitutia</taxon>
        <taxon>Opitutales</taxon>
        <taxon>Opitutaceae</taxon>
        <taxon>Termitidicoccus</taxon>
    </lineage>
</organism>
<dbReference type="InterPro" id="IPR052723">
    <property type="entry name" value="Acyl-CoA_thioesterase_PaaI"/>
</dbReference>
<comment type="caution">
    <text evidence="3">The sequence shown here is derived from an EMBL/GenBank/DDBJ whole genome shotgun (WGS) entry which is preliminary data.</text>
</comment>
<accession>A0A178IPV7</accession>
<sequence length="106" mass="11084">MTIKEFFKNDRCAALAGVELLEAAPGAAKARMEIKDMHLNAGNVAQGGAIFTLADLAFAAAVNACGNWAVSVETGIRYFKAAAAGALLAEARAVHVHRKLATLTEQ</sequence>
<evidence type="ECO:0000313" key="4">
    <source>
        <dbReference type="Proteomes" id="UP000078486"/>
    </source>
</evidence>
<dbReference type="STRING" id="1184151.AW736_04955"/>
<dbReference type="PANTHER" id="PTHR42856:SF1">
    <property type="entry name" value="ACYL-COENZYME A THIOESTERASE PAAI"/>
    <property type="match status" value="1"/>
</dbReference>
<dbReference type="Proteomes" id="UP000078486">
    <property type="component" value="Unassembled WGS sequence"/>
</dbReference>
<evidence type="ECO:0000313" key="3">
    <source>
        <dbReference type="EMBL" id="OAM91126.1"/>
    </source>
</evidence>
<dbReference type="InterPro" id="IPR003736">
    <property type="entry name" value="PAAI_dom"/>
</dbReference>
<name>A0A178IPV7_9BACT</name>
<protein>
    <recommendedName>
        <fullName evidence="2">Thioesterase domain-containing protein</fullName>
    </recommendedName>
</protein>
<dbReference type="RefSeq" id="WP_068769117.1">
    <property type="nucleotide sequence ID" value="NZ_CP109796.1"/>
</dbReference>
<dbReference type="CDD" id="cd03443">
    <property type="entry name" value="PaaI_thioesterase"/>
    <property type="match status" value="1"/>
</dbReference>
<feature type="domain" description="Thioesterase" evidence="2">
    <location>
        <begin position="44"/>
        <end position="103"/>
    </location>
</feature>
<evidence type="ECO:0000256" key="1">
    <source>
        <dbReference type="ARBA" id="ARBA00022801"/>
    </source>
</evidence>
<dbReference type="GO" id="GO:0016289">
    <property type="term" value="F:acyl-CoA hydrolase activity"/>
    <property type="evidence" value="ECO:0007669"/>
    <property type="project" value="UniProtKB-ARBA"/>
</dbReference>
<dbReference type="EMBL" id="LRRQ01000040">
    <property type="protein sequence ID" value="OAM91126.1"/>
    <property type="molecule type" value="Genomic_DNA"/>
</dbReference>
<dbReference type="Gene3D" id="3.10.129.10">
    <property type="entry name" value="Hotdog Thioesterase"/>
    <property type="match status" value="1"/>
</dbReference>
<dbReference type="SUPFAM" id="SSF54637">
    <property type="entry name" value="Thioesterase/thiol ester dehydrase-isomerase"/>
    <property type="match status" value="1"/>
</dbReference>
<evidence type="ECO:0000259" key="2">
    <source>
        <dbReference type="Pfam" id="PF03061"/>
    </source>
</evidence>
<dbReference type="AlphaFoldDB" id="A0A178IPV7"/>
<proteinExistence type="predicted"/>
<dbReference type="InterPro" id="IPR029069">
    <property type="entry name" value="HotDog_dom_sf"/>
</dbReference>
<dbReference type="Pfam" id="PF03061">
    <property type="entry name" value="4HBT"/>
    <property type="match status" value="1"/>
</dbReference>
<dbReference type="NCBIfam" id="TIGR00369">
    <property type="entry name" value="unchar_dom_1"/>
    <property type="match status" value="1"/>
</dbReference>
<dbReference type="InterPro" id="IPR006683">
    <property type="entry name" value="Thioestr_dom"/>
</dbReference>
<keyword evidence="4" id="KW-1185">Reference proteome</keyword>
<keyword evidence="1" id="KW-0378">Hydrolase</keyword>